<organism evidence="1 2">
    <name type="scientific">Anaerobacterium chartisolvens</name>
    <dbReference type="NCBI Taxonomy" id="1297424"/>
    <lineage>
        <taxon>Bacteria</taxon>
        <taxon>Bacillati</taxon>
        <taxon>Bacillota</taxon>
        <taxon>Clostridia</taxon>
        <taxon>Eubacteriales</taxon>
        <taxon>Oscillospiraceae</taxon>
        <taxon>Anaerobacterium</taxon>
    </lineage>
</organism>
<dbReference type="RefSeq" id="WP_114296626.1">
    <property type="nucleotide sequence ID" value="NZ_QPJT01000004.1"/>
</dbReference>
<proteinExistence type="predicted"/>
<evidence type="ECO:0008006" key="3">
    <source>
        <dbReference type="Google" id="ProtNLM"/>
    </source>
</evidence>
<accession>A0A369BBI0</accession>
<protein>
    <recommendedName>
        <fullName evidence="3">Sensory rhodopsin transducer</fullName>
    </recommendedName>
</protein>
<dbReference type="OrthoDB" id="9801697at2"/>
<dbReference type="Gene3D" id="2.60.290.11">
    <property type="entry name" value="TM1070-like"/>
    <property type="match status" value="1"/>
</dbReference>
<reference evidence="1 2" key="1">
    <citation type="submission" date="2018-07" db="EMBL/GenBank/DDBJ databases">
        <title>Genomic Encyclopedia of Type Strains, Phase IV (KMG-IV): sequencing the most valuable type-strain genomes for metagenomic binning, comparative biology and taxonomic classification.</title>
        <authorList>
            <person name="Goeker M."/>
        </authorList>
    </citation>
    <scope>NUCLEOTIDE SEQUENCE [LARGE SCALE GENOMIC DNA]</scope>
    <source>
        <strain evidence="1 2">DSM 27016</strain>
    </source>
</reference>
<keyword evidence="2" id="KW-1185">Reference proteome</keyword>
<evidence type="ECO:0000313" key="2">
    <source>
        <dbReference type="Proteomes" id="UP000253034"/>
    </source>
</evidence>
<dbReference type="Proteomes" id="UP000253034">
    <property type="component" value="Unassembled WGS sequence"/>
</dbReference>
<comment type="caution">
    <text evidence="1">The sequence shown here is derived from an EMBL/GenBank/DDBJ whole genome shotgun (WGS) entry which is preliminary data.</text>
</comment>
<evidence type="ECO:0000313" key="1">
    <source>
        <dbReference type="EMBL" id="RCX18771.1"/>
    </source>
</evidence>
<sequence length="119" mass="13570">MEKGKRFWVFADGDLPPQGDEEPLGHEALMVLNMNETAAEISLDYYYEDKDPKEGVRVTVPAKRVNCFRLDYPIGEEKFQNTSGQYSLVVNSDVPVIAVFGRLDRRKDMAYYPVQGFSV</sequence>
<dbReference type="SUPFAM" id="SSF89232">
    <property type="entry name" value="Hypothetical protein TM1070"/>
    <property type="match status" value="1"/>
</dbReference>
<dbReference type="EMBL" id="QPJT01000004">
    <property type="protein sequence ID" value="RCX18771.1"/>
    <property type="molecule type" value="Genomic_DNA"/>
</dbReference>
<dbReference type="InterPro" id="IPR009794">
    <property type="entry name" value="ASRT"/>
</dbReference>
<dbReference type="InterPro" id="IPR036698">
    <property type="entry name" value="TM1070-like_sf"/>
</dbReference>
<dbReference type="Pfam" id="PF07100">
    <property type="entry name" value="ASRT"/>
    <property type="match status" value="1"/>
</dbReference>
<name>A0A369BBI0_9FIRM</name>
<dbReference type="AlphaFoldDB" id="A0A369BBI0"/>
<gene>
    <name evidence="1" type="ORF">DFR58_10440</name>
</gene>